<dbReference type="EMBL" id="SELW01000155">
    <property type="protein sequence ID" value="TID30331.1"/>
    <property type="molecule type" value="Genomic_DNA"/>
</dbReference>
<evidence type="ECO:0000259" key="4">
    <source>
        <dbReference type="Pfam" id="PF03372"/>
    </source>
</evidence>
<comment type="caution">
    <text evidence="5">The sequence shown here is derived from an EMBL/GenBank/DDBJ whole genome shotgun (WGS) entry which is preliminary data.</text>
</comment>
<gene>
    <name evidence="5" type="ORF">CANINC_001033</name>
</gene>
<keyword evidence="2" id="KW-0378">Hydrolase</keyword>
<sequence>MDFKEETDKIKPRNTIDNLNKKELNTDDLIVDVASITIKENDTKTSKKKKKKDGKIPKELITPEYIEMKRREREENKKLKREALLAQGIDPDADFKKPLYIKRELLTIPHENEFTDEKTITLKLMTYNLLAQALIRRTLFPDNGDILKWQKRSKVLLKEIKDYDCDIMCLQEVDFVQYKTFWRPELEKLGYHTKFNRGGDKNHGVSIFYKWSLFNIVDTCMVDFDREKSGDIRPQTITKNAGLIVALKIKSNPKKAIIIGTAHLFWHPFGTFERTRQTYIVLSKCKEFEKRVKILHPEIEHIWNFFAGDFNSQPYDAPYLSICKKPIKYDSRCKKVISCSTSFQYSSKRNGGSGEEEEGGNIEKFGENQPKDPVPETFEATKEQEQLVNEIEKLHNSLPLRAVSLYSVAYKQVDPLNSGLDNDRNEPFFSNWAYSWRGLLDYIFLIRDWDINEDKTNVDSLSAFESENHVRLNKLLRMPHKDEMSLGQPRESEYPSDHLCLIAELTLV</sequence>
<dbReference type="PANTHER" id="PTHR12121">
    <property type="entry name" value="CARBON CATABOLITE REPRESSOR PROTEIN 4"/>
    <property type="match status" value="1"/>
</dbReference>
<feature type="compositionally biased region" description="Basic and acidic residues" evidence="3">
    <location>
        <begin position="364"/>
        <end position="374"/>
    </location>
</feature>
<evidence type="ECO:0000256" key="1">
    <source>
        <dbReference type="ARBA" id="ARBA00010774"/>
    </source>
</evidence>
<dbReference type="OrthoDB" id="428734at2759"/>
<reference evidence="5 6" key="1">
    <citation type="journal article" date="2019" name="Front. Genet.">
        <title>Whole-Genome Sequencing of the Opportunistic Yeast Pathogen Candida inconspicua Uncovers Its Hybrid Origin.</title>
        <authorList>
            <person name="Mixao V."/>
            <person name="Hansen A.P."/>
            <person name="Saus E."/>
            <person name="Boekhout T."/>
            <person name="Lass-Florl C."/>
            <person name="Gabaldon T."/>
        </authorList>
    </citation>
    <scope>NUCLEOTIDE SEQUENCE [LARGE SCALE GENOMIC DNA]</scope>
    <source>
        <strain evidence="5 6">CBS 180</strain>
    </source>
</reference>
<feature type="domain" description="Endonuclease/exonuclease/phosphatase" evidence="4">
    <location>
        <begin position="125"/>
        <end position="449"/>
    </location>
</feature>
<evidence type="ECO:0000256" key="2">
    <source>
        <dbReference type="ARBA" id="ARBA00022801"/>
    </source>
</evidence>
<dbReference type="InterPro" id="IPR050410">
    <property type="entry name" value="CCR4/nocturin_mRNA_transcr"/>
</dbReference>
<feature type="region of interest" description="Disordered" evidence="3">
    <location>
        <begin position="347"/>
        <end position="374"/>
    </location>
</feature>
<dbReference type="SUPFAM" id="SSF56219">
    <property type="entry name" value="DNase I-like"/>
    <property type="match status" value="1"/>
</dbReference>
<dbReference type="GO" id="GO:0000175">
    <property type="term" value="F:3'-5'-RNA exonuclease activity"/>
    <property type="evidence" value="ECO:0007669"/>
    <property type="project" value="TreeGrafter"/>
</dbReference>
<dbReference type="InterPro" id="IPR005135">
    <property type="entry name" value="Endo/exonuclease/phosphatase"/>
</dbReference>
<dbReference type="GO" id="GO:0006139">
    <property type="term" value="P:nucleobase-containing compound metabolic process"/>
    <property type="evidence" value="ECO:0007669"/>
    <property type="project" value="UniProtKB-ARBA"/>
</dbReference>
<protein>
    <recommendedName>
        <fullName evidence="4">Endonuclease/exonuclease/phosphatase domain-containing protein</fullName>
    </recommendedName>
</protein>
<dbReference type="InterPro" id="IPR036691">
    <property type="entry name" value="Endo/exonu/phosph_ase_sf"/>
</dbReference>
<evidence type="ECO:0000313" key="6">
    <source>
        <dbReference type="Proteomes" id="UP000307173"/>
    </source>
</evidence>
<dbReference type="Pfam" id="PF03372">
    <property type="entry name" value="Exo_endo_phos"/>
    <property type="match status" value="1"/>
</dbReference>
<dbReference type="PANTHER" id="PTHR12121:SF45">
    <property type="entry name" value="NOCTURNIN"/>
    <property type="match status" value="1"/>
</dbReference>
<comment type="similarity">
    <text evidence="1">Belongs to the CCR4/nocturin family.</text>
</comment>
<dbReference type="AlphaFoldDB" id="A0A4T0X4F8"/>
<name>A0A4T0X4F8_9ASCO</name>
<proteinExistence type="inferred from homology"/>
<dbReference type="Proteomes" id="UP000307173">
    <property type="component" value="Unassembled WGS sequence"/>
</dbReference>
<organism evidence="5 6">
    <name type="scientific">Pichia inconspicua</name>
    <dbReference type="NCBI Taxonomy" id="52247"/>
    <lineage>
        <taxon>Eukaryota</taxon>
        <taxon>Fungi</taxon>
        <taxon>Dikarya</taxon>
        <taxon>Ascomycota</taxon>
        <taxon>Saccharomycotina</taxon>
        <taxon>Pichiomycetes</taxon>
        <taxon>Pichiales</taxon>
        <taxon>Pichiaceae</taxon>
        <taxon>Pichia</taxon>
    </lineage>
</organism>
<evidence type="ECO:0000256" key="3">
    <source>
        <dbReference type="SAM" id="MobiDB-lite"/>
    </source>
</evidence>
<accession>A0A4T0X4F8</accession>
<keyword evidence="6" id="KW-1185">Reference proteome</keyword>
<evidence type="ECO:0000313" key="5">
    <source>
        <dbReference type="EMBL" id="TID30331.1"/>
    </source>
</evidence>
<dbReference type="Gene3D" id="3.60.10.10">
    <property type="entry name" value="Endonuclease/exonuclease/phosphatase"/>
    <property type="match status" value="1"/>
</dbReference>